<evidence type="ECO:0000256" key="1">
    <source>
        <dbReference type="SAM" id="MobiDB-lite"/>
    </source>
</evidence>
<sequence>MEDCDNELRKSLFIYTQYEFFNNSVEVKDENEECEKLSRELPMYRNFKDLCNKLSRNIKKVCIALSEPSPKRKPQLKKESSQENAHCDNLNYWLYDILIKSKLPNNEENILKSKIIDVLRKLWNTTICKQNCELKQYDMDTKDFLYMKELYDYSKHYEIIEEHMSKLDAFGCKKQYCSYINKVNEIYKIVDPICSSQINKAYCTVYNVIPKEKNPSVFFNQYGCKKDDVDESLVDDAKIFGTEFQILEYDNNYSSSVSSRVSGQDSPVALDQSTSEQSPSNNSAKVGLTLFGMSSIPLFLIYKFTPGGNFIRKLIRKNSGSMSISDNMRSENWLGLIPEYQNDGLQNKRFEVLYQAMKKP</sequence>
<evidence type="ECO:0000313" key="3">
    <source>
        <dbReference type="Proteomes" id="UP000196402"/>
    </source>
</evidence>
<dbReference type="VEuPathDB" id="PlasmoDB:PVW1_000015100"/>
<protein>
    <submittedName>
        <fullName evidence="2">VIR protein</fullName>
    </submittedName>
</protein>
<proteinExistence type="predicted"/>
<dbReference type="InterPro" id="IPR008780">
    <property type="entry name" value="Plasmodium_Vir"/>
</dbReference>
<organism evidence="2 3">
    <name type="scientific">Plasmodium vivax</name>
    <name type="common">malaria parasite P. vivax</name>
    <dbReference type="NCBI Taxonomy" id="5855"/>
    <lineage>
        <taxon>Eukaryota</taxon>
        <taxon>Sar</taxon>
        <taxon>Alveolata</taxon>
        <taxon>Apicomplexa</taxon>
        <taxon>Aconoidasida</taxon>
        <taxon>Haemosporida</taxon>
        <taxon>Plasmodiidae</taxon>
        <taxon>Plasmodium</taxon>
        <taxon>Plasmodium (Plasmodium)</taxon>
    </lineage>
</organism>
<dbReference type="VEuPathDB" id="PlasmoDB:PVP01_0000270"/>
<reference evidence="2 3" key="1">
    <citation type="submission" date="2016-07" db="EMBL/GenBank/DDBJ databases">
        <authorList>
            <consortium name="Pathogen Informatics"/>
        </authorList>
    </citation>
    <scope>NUCLEOTIDE SEQUENCE [LARGE SCALE GENOMIC DNA]</scope>
</reference>
<feature type="compositionally biased region" description="Polar residues" evidence="1">
    <location>
        <begin position="271"/>
        <end position="282"/>
    </location>
</feature>
<name>A0A1G4EI06_PLAVI</name>
<accession>A0A1G4EI06</accession>
<dbReference type="Pfam" id="PF05795">
    <property type="entry name" value="Plasmodium_Vir"/>
    <property type="match status" value="1"/>
</dbReference>
<dbReference type="Proteomes" id="UP000196402">
    <property type="component" value="Unassembled WGS sequence"/>
</dbReference>
<dbReference type="EMBL" id="FLYH01000022">
    <property type="protein sequence ID" value="SCA83430.1"/>
    <property type="molecule type" value="Genomic_DNA"/>
</dbReference>
<dbReference type="AlphaFoldDB" id="A0A1G4EI06"/>
<gene>
    <name evidence="2" type="ORF">PVT01_000012300</name>
</gene>
<evidence type="ECO:0000313" key="2">
    <source>
        <dbReference type="EMBL" id="SCA83430.1"/>
    </source>
</evidence>
<dbReference type="VEuPathDB" id="PlasmoDB:PVPAM_130007900"/>
<feature type="region of interest" description="Disordered" evidence="1">
    <location>
        <begin position="258"/>
        <end position="282"/>
    </location>
</feature>